<evidence type="ECO:0000313" key="1">
    <source>
        <dbReference type="EMBL" id="CAK6450416.1"/>
    </source>
</evidence>
<sequence>MPNRKTKEETRPLCKMRRNHAIWEEAKPRSLEEMSGWGGLSDLSLIFVGPYLMSMSTTNEVRDNREKMAVQRMEIRRKNREQQMRHVTRFQIPEPDHHYDFCLIP</sequence>
<proteinExistence type="predicted"/>
<name>A0ABP0AMA4_PIPNA</name>
<accession>A0ABP0AMA4</accession>
<dbReference type="Proteomes" id="UP001314169">
    <property type="component" value="Chromosome X"/>
</dbReference>
<evidence type="ECO:0000313" key="2">
    <source>
        <dbReference type="Proteomes" id="UP001314169"/>
    </source>
</evidence>
<protein>
    <submittedName>
        <fullName evidence="1">Uncharacterized protein</fullName>
    </submittedName>
</protein>
<reference evidence="1" key="1">
    <citation type="submission" date="2023-12" db="EMBL/GenBank/DDBJ databases">
        <authorList>
            <person name="Brown T."/>
        </authorList>
    </citation>
    <scope>NUCLEOTIDE SEQUENCE</scope>
</reference>
<dbReference type="PANTHER" id="PTHR13987:SF3">
    <property type="entry name" value="PROTEIN BEX4"/>
    <property type="match status" value="1"/>
</dbReference>
<dbReference type="InterPro" id="IPR007623">
    <property type="entry name" value="BEX"/>
</dbReference>
<keyword evidence="2" id="KW-1185">Reference proteome</keyword>
<gene>
    <name evidence="1" type="ORF">MPIPNATIZW_LOCUS18722</name>
</gene>
<dbReference type="EMBL" id="OY882879">
    <property type="protein sequence ID" value="CAK6450416.1"/>
    <property type="molecule type" value="Genomic_DNA"/>
</dbReference>
<organism evidence="1 2">
    <name type="scientific">Pipistrellus nathusii</name>
    <name type="common">Nathusius' pipistrelle</name>
    <dbReference type="NCBI Taxonomy" id="59473"/>
    <lineage>
        <taxon>Eukaryota</taxon>
        <taxon>Metazoa</taxon>
        <taxon>Chordata</taxon>
        <taxon>Craniata</taxon>
        <taxon>Vertebrata</taxon>
        <taxon>Euteleostomi</taxon>
        <taxon>Mammalia</taxon>
        <taxon>Eutheria</taxon>
        <taxon>Laurasiatheria</taxon>
        <taxon>Chiroptera</taxon>
        <taxon>Yangochiroptera</taxon>
        <taxon>Vespertilionidae</taxon>
        <taxon>Pipistrellus</taxon>
    </lineage>
</organism>
<dbReference type="PANTHER" id="PTHR13987">
    <property type="entry name" value="PROTEIN BEX4"/>
    <property type="match status" value="1"/>
</dbReference>